<dbReference type="AlphaFoldDB" id="A0A0F9JLL6"/>
<gene>
    <name evidence="2" type="ORF">LCGC14_1742190</name>
</gene>
<feature type="transmembrane region" description="Helical" evidence="1">
    <location>
        <begin position="49"/>
        <end position="70"/>
    </location>
</feature>
<keyword evidence="1" id="KW-0812">Transmembrane</keyword>
<keyword evidence="1" id="KW-0472">Membrane</keyword>
<name>A0A0F9JLL6_9ZZZZ</name>
<sequence>MKTKYSITMWCVVVLIVFGIFIYESTYQMSYIKIYEYDYYEHRTFFNSFYGLPKLFLVIFLYGLMMYLFVQALKNIDDKKHTKKSKKAIGKYDITVPPHVWNKLPHKYRAQIEEYYNKKKKQEGLT</sequence>
<organism evidence="2">
    <name type="scientific">marine sediment metagenome</name>
    <dbReference type="NCBI Taxonomy" id="412755"/>
    <lineage>
        <taxon>unclassified sequences</taxon>
        <taxon>metagenomes</taxon>
        <taxon>ecological metagenomes</taxon>
    </lineage>
</organism>
<reference evidence="2" key="1">
    <citation type="journal article" date="2015" name="Nature">
        <title>Complex archaea that bridge the gap between prokaryotes and eukaryotes.</title>
        <authorList>
            <person name="Spang A."/>
            <person name="Saw J.H."/>
            <person name="Jorgensen S.L."/>
            <person name="Zaremba-Niedzwiedzka K."/>
            <person name="Martijn J."/>
            <person name="Lind A.E."/>
            <person name="van Eijk R."/>
            <person name="Schleper C."/>
            <person name="Guy L."/>
            <person name="Ettema T.J."/>
        </authorList>
    </citation>
    <scope>NUCLEOTIDE SEQUENCE</scope>
</reference>
<feature type="transmembrane region" description="Helical" evidence="1">
    <location>
        <begin position="7"/>
        <end position="29"/>
    </location>
</feature>
<proteinExistence type="predicted"/>
<comment type="caution">
    <text evidence="2">The sequence shown here is derived from an EMBL/GenBank/DDBJ whole genome shotgun (WGS) entry which is preliminary data.</text>
</comment>
<dbReference type="EMBL" id="LAZR01015952">
    <property type="protein sequence ID" value="KKM06616.1"/>
    <property type="molecule type" value="Genomic_DNA"/>
</dbReference>
<protein>
    <submittedName>
        <fullName evidence="2">Uncharacterized protein</fullName>
    </submittedName>
</protein>
<accession>A0A0F9JLL6</accession>
<evidence type="ECO:0000256" key="1">
    <source>
        <dbReference type="SAM" id="Phobius"/>
    </source>
</evidence>
<keyword evidence="1" id="KW-1133">Transmembrane helix</keyword>
<evidence type="ECO:0000313" key="2">
    <source>
        <dbReference type="EMBL" id="KKM06616.1"/>
    </source>
</evidence>